<dbReference type="EMBL" id="MU006217">
    <property type="protein sequence ID" value="KAF2831916.1"/>
    <property type="molecule type" value="Genomic_DNA"/>
</dbReference>
<organism evidence="1 2">
    <name type="scientific">Ophiobolus disseminans</name>
    <dbReference type="NCBI Taxonomy" id="1469910"/>
    <lineage>
        <taxon>Eukaryota</taxon>
        <taxon>Fungi</taxon>
        <taxon>Dikarya</taxon>
        <taxon>Ascomycota</taxon>
        <taxon>Pezizomycotina</taxon>
        <taxon>Dothideomycetes</taxon>
        <taxon>Pleosporomycetidae</taxon>
        <taxon>Pleosporales</taxon>
        <taxon>Pleosporineae</taxon>
        <taxon>Phaeosphaeriaceae</taxon>
        <taxon>Ophiobolus</taxon>
    </lineage>
</organism>
<evidence type="ECO:0000313" key="2">
    <source>
        <dbReference type="Proteomes" id="UP000799424"/>
    </source>
</evidence>
<proteinExistence type="predicted"/>
<evidence type="ECO:0000313" key="1">
    <source>
        <dbReference type="EMBL" id="KAF2831916.1"/>
    </source>
</evidence>
<protein>
    <submittedName>
        <fullName evidence="1">Uncharacterized protein</fullName>
    </submittedName>
</protein>
<accession>A0A6A7AFB1</accession>
<gene>
    <name evidence="1" type="ORF">CC86DRAFT_400700</name>
</gene>
<sequence>MVVDSTSTLTRKPNQAYVTEEAEEATVNCAGSLHDPTSIIEAVSEAGDVDAALPSPDMTAAPMCHWTDIKPSWPGSGRFGKPKGFYHRIPFRGGLARRRFVYSKPTSSAARFAFTPFRRRYLPFLFGATRERTVSFKCYTRCPMAYGLSGRQSRLQRSLEAARAILEEEGGWK</sequence>
<keyword evidence="2" id="KW-1185">Reference proteome</keyword>
<dbReference type="Proteomes" id="UP000799424">
    <property type="component" value="Unassembled WGS sequence"/>
</dbReference>
<dbReference type="AlphaFoldDB" id="A0A6A7AFB1"/>
<name>A0A6A7AFB1_9PLEO</name>
<reference evidence="1" key="1">
    <citation type="journal article" date="2020" name="Stud. Mycol.">
        <title>101 Dothideomycetes genomes: a test case for predicting lifestyles and emergence of pathogens.</title>
        <authorList>
            <person name="Haridas S."/>
            <person name="Albert R."/>
            <person name="Binder M."/>
            <person name="Bloem J."/>
            <person name="Labutti K."/>
            <person name="Salamov A."/>
            <person name="Andreopoulos B."/>
            <person name="Baker S."/>
            <person name="Barry K."/>
            <person name="Bills G."/>
            <person name="Bluhm B."/>
            <person name="Cannon C."/>
            <person name="Castanera R."/>
            <person name="Culley D."/>
            <person name="Daum C."/>
            <person name="Ezra D."/>
            <person name="Gonzalez J."/>
            <person name="Henrissat B."/>
            <person name="Kuo A."/>
            <person name="Liang C."/>
            <person name="Lipzen A."/>
            <person name="Lutzoni F."/>
            <person name="Magnuson J."/>
            <person name="Mondo S."/>
            <person name="Nolan M."/>
            <person name="Ohm R."/>
            <person name="Pangilinan J."/>
            <person name="Park H.-J."/>
            <person name="Ramirez L."/>
            <person name="Alfaro M."/>
            <person name="Sun H."/>
            <person name="Tritt A."/>
            <person name="Yoshinaga Y."/>
            <person name="Zwiers L.-H."/>
            <person name="Turgeon B."/>
            <person name="Goodwin S."/>
            <person name="Spatafora J."/>
            <person name="Crous P."/>
            <person name="Grigoriev I."/>
        </authorList>
    </citation>
    <scope>NUCLEOTIDE SEQUENCE</scope>
    <source>
        <strain evidence="1">CBS 113818</strain>
    </source>
</reference>